<proteinExistence type="predicted"/>
<dbReference type="AlphaFoldDB" id="A0A2M4D9I3"/>
<protein>
    <submittedName>
        <fullName evidence="1">Putative secreted protein</fullName>
    </submittedName>
</protein>
<evidence type="ECO:0000313" key="1">
    <source>
        <dbReference type="EMBL" id="MBW74234.1"/>
    </source>
</evidence>
<sequence length="93" mass="10381">MLFVLAGWITSLALCPKSGPTISSVSVACAVAVRLFRSESSDWRCRLYQSASSGFHSSSLHRLPRFVPLAVRWLVFVDSSNCFCLSFHSARRR</sequence>
<dbReference type="EMBL" id="GGFL01010056">
    <property type="protein sequence ID" value="MBW74234.1"/>
    <property type="molecule type" value="Transcribed_RNA"/>
</dbReference>
<accession>A0A2M4D9I3</accession>
<name>A0A2M4D9I3_ANODA</name>
<reference evidence="1" key="1">
    <citation type="submission" date="2018-01" db="EMBL/GenBank/DDBJ databases">
        <title>An insight into the sialome of Amazonian anophelines.</title>
        <authorList>
            <person name="Ribeiro J.M."/>
            <person name="Scarpassa V."/>
            <person name="Calvo E."/>
        </authorList>
    </citation>
    <scope>NUCLEOTIDE SEQUENCE</scope>
</reference>
<organism evidence="1">
    <name type="scientific">Anopheles darlingi</name>
    <name type="common">Mosquito</name>
    <dbReference type="NCBI Taxonomy" id="43151"/>
    <lineage>
        <taxon>Eukaryota</taxon>
        <taxon>Metazoa</taxon>
        <taxon>Ecdysozoa</taxon>
        <taxon>Arthropoda</taxon>
        <taxon>Hexapoda</taxon>
        <taxon>Insecta</taxon>
        <taxon>Pterygota</taxon>
        <taxon>Neoptera</taxon>
        <taxon>Endopterygota</taxon>
        <taxon>Diptera</taxon>
        <taxon>Nematocera</taxon>
        <taxon>Culicoidea</taxon>
        <taxon>Culicidae</taxon>
        <taxon>Anophelinae</taxon>
        <taxon>Anopheles</taxon>
    </lineage>
</organism>